<dbReference type="InterPro" id="IPR017441">
    <property type="entry name" value="Protein_kinase_ATP_BS"/>
</dbReference>
<keyword evidence="11 16" id="KW-0472">Membrane</keyword>
<feature type="chain" id="PRO_5035769285" description="non-specific serine/threonine protein kinase" evidence="17">
    <location>
        <begin position="20"/>
        <end position="667"/>
    </location>
</feature>
<keyword evidence="12" id="KW-0325">Glycoprotein</keyword>
<evidence type="ECO:0000256" key="3">
    <source>
        <dbReference type="ARBA" id="ARBA00022527"/>
    </source>
</evidence>
<feature type="binding site" evidence="15">
    <location>
        <position position="380"/>
    </location>
    <ligand>
        <name>ATP</name>
        <dbReference type="ChEBI" id="CHEBI:30616"/>
    </ligand>
</feature>
<dbReference type="SMART" id="SM00220">
    <property type="entry name" value="S_TKc"/>
    <property type="match status" value="1"/>
</dbReference>
<keyword evidence="10 16" id="KW-1133">Transmembrane helix</keyword>
<dbReference type="PROSITE" id="PS00107">
    <property type="entry name" value="PROTEIN_KINASE_ATP"/>
    <property type="match status" value="1"/>
</dbReference>
<comment type="subcellular location">
    <subcellularLocation>
        <location evidence="1">Membrane</location>
        <topology evidence="1">Single-pass type I membrane protein</topology>
    </subcellularLocation>
</comment>
<feature type="domain" description="Protein kinase" evidence="18">
    <location>
        <begin position="352"/>
        <end position="637"/>
    </location>
</feature>
<evidence type="ECO:0000256" key="9">
    <source>
        <dbReference type="ARBA" id="ARBA00022840"/>
    </source>
</evidence>
<dbReference type="InterPro" id="IPR000719">
    <property type="entry name" value="Prot_kinase_dom"/>
</dbReference>
<dbReference type="InterPro" id="IPR045874">
    <property type="entry name" value="LRK10/LRL21-25-like"/>
</dbReference>
<evidence type="ECO:0000256" key="13">
    <source>
        <dbReference type="ARBA" id="ARBA00047899"/>
    </source>
</evidence>
<keyword evidence="8" id="KW-0418">Kinase</keyword>
<dbReference type="FunFam" id="3.30.200.20:FF:000178">
    <property type="entry name" value="serine/threonine-protein kinase PBS1-like"/>
    <property type="match status" value="1"/>
</dbReference>
<evidence type="ECO:0000313" key="20">
    <source>
        <dbReference type="Proteomes" id="UP000806378"/>
    </source>
</evidence>
<evidence type="ECO:0000256" key="10">
    <source>
        <dbReference type="ARBA" id="ARBA00022989"/>
    </source>
</evidence>
<dbReference type="GO" id="GO:0030247">
    <property type="term" value="F:polysaccharide binding"/>
    <property type="evidence" value="ECO:0007669"/>
    <property type="project" value="InterPro"/>
</dbReference>
<evidence type="ECO:0000259" key="18">
    <source>
        <dbReference type="PROSITE" id="PS50011"/>
    </source>
</evidence>
<evidence type="ECO:0000256" key="14">
    <source>
        <dbReference type="ARBA" id="ARBA00048679"/>
    </source>
</evidence>
<organism evidence="19 20">
    <name type="scientific">Corymbia citriodora subsp. variegata</name>
    <dbReference type="NCBI Taxonomy" id="360336"/>
    <lineage>
        <taxon>Eukaryota</taxon>
        <taxon>Viridiplantae</taxon>
        <taxon>Streptophyta</taxon>
        <taxon>Embryophyta</taxon>
        <taxon>Tracheophyta</taxon>
        <taxon>Spermatophyta</taxon>
        <taxon>Magnoliopsida</taxon>
        <taxon>eudicotyledons</taxon>
        <taxon>Gunneridae</taxon>
        <taxon>Pentapetalae</taxon>
        <taxon>rosids</taxon>
        <taxon>malvids</taxon>
        <taxon>Myrtales</taxon>
        <taxon>Myrtaceae</taxon>
        <taxon>Myrtoideae</taxon>
        <taxon>Eucalypteae</taxon>
        <taxon>Corymbia</taxon>
    </lineage>
</organism>
<comment type="caution">
    <text evidence="19">The sequence shown here is derived from an EMBL/GenBank/DDBJ whole genome shotgun (WGS) entry which is preliminary data.</text>
</comment>
<keyword evidence="6 17" id="KW-0732">Signal</keyword>
<dbReference type="EMBL" id="MU091106">
    <property type="protein sequence ID" value="KAF7847215.1"/>
    <property type="molecule type" value="Genomic_DNA"/>
</dbReference>
<evidence type="ECO:0000256" key="12">
    <source>
        <dbReference type="ARBA" id="ARBA00023180"/>
    </source>
</evidence>
<dbReference type="PROSITE" id="PS50011">
    <property type="entry name" value="PROTEIN_KINASE_DOM"/>
    <property type="match status" value="1"/>
</dbReference>
<dbReference type="PROSITE" id="PS00108">
    <property type="entry name" value="PROTEIN_KINASE_ST"/>
    <property type="match status" value="1"/>
</dbReference>
<dbReference type="SUPFAM" id="SSF56112">
    <property type="entry name" value="Protein kinase-like (PK-like)"/>
    <property type="match status" value="1"/>
</dbReference>
<gene>
    <name evidence="19" type="ORF">BT93_L3185</name>
</gene>
<dbReference type="GO" id="GO:0016020">
    <property type="term" value="C:membrane"/>
    <property type="evidence" value="ECO:0007669"/>
    <property type="project" value="UniProtKB-SubCell"/>
</dbReference>
<dbReference type="Gramene" id="rna-gnl|WGS:JABURB|Cocit.L3185.1">
    <property type="protein sequence ID" value="cds-KAF7847215.1"/>
    <property type="gene ID" value="gene-BT93_L3185"/>
</dbReference>
<dbReference type="AlphaFoldDB" id="A0A8T0CN19"/>
<evidence type="ECO:0000256" key="11">
    <source>
        <dbReference type="ARBA" id="ARBA00023136"/>
    </source>
</evidence>
<evidence type="ECO:0000256" key="4">
    <source>
        <dbReference type="ARBA" id="ARBA00022679"/>
    </source>
</evidence>
<feature type="transmembrane region" description="Helical" evidence="16">
    <location>
        <begin position="281"/>
        <end position="302"/>
    </location>
</feature>
<dbReference type="InterPro" id="IPR025287">
    <property type="entry name" value="WAK_GUB"/>
</dbReference>
<dbReference type="FunFam" id="1.10.510.10:FF:000590">
    <property type="entry name" value="PR5-like receptor kinase"/>
    <property type="match status" value="1"/>
</dbReference>
<dbReference type="EC" id="2.7.11.1" evidence="2"/>
<proteinExistence type="predicted"/>
<keyword evidence="7 15" id="KW-0547">Nucleotide-binding</keyword>
<evidence type="ECO:0000256" key="17">
    <source>
        <dbReference type="SAM" id="SignalP"/>
    </source>
</evidence>
<evidence type="ECO:0000256" key="5">
    <source>
        <dbReference type="ARBA" id="ARBA00022692"/>
    </source>
</evidence>
<evidence type="ECO:0000256" key="2">
    <source>
        <dbReference type="ARBA" id="ARBA00012513"/>
    </source>
</evidence>
<dbReference type="Pfam" id="PF14380">
    <property type="entry name" value="WAK_assoc"/>
    <property type="match status" value="1"/>
</dbReference>
<sequence>MSSMPFPTLTFLLATIVAAQPQDDALYYDRCRPFTCGGINFSFPFSNFSTFGSGRLNCGLPRFQVNCDASDRPNLIGTPYQVRALSLDPNESVVTVVNDLLIKELKAGLCDSLQNLTVPSSEAKNDNLTFPQWLVKLTFFKCGNGIAPPREIFNGTAVNTTCGDEQLYLWMNRSSHPAVPSDYSYRGETPDACRLVEVPVSDVIRLRNYTFMNKSNDKRWSFVLDLMREGFPLVWSRIPECEDCKLGGGRCGVNAGLNEVVCLCDGGCKKPGKRKPDKTNLIIGCALGSSSLVLVMALLFIFKKRIRSVRKTSRLGKDETAEERANAEQFIRKYQSTLLTKYSYKDIKKMTHTLKERLGEGGYGTVYKGKLPDGRPIAVKILDKSSNSSQDFINEVATIGTIHHVNIIRLLGFCLEGSKQALIYEFMPNGSLGDLLHKEESNLSLAMERLLEIAIGVALGIEYLHKGCASRILHLDIKPHNVLLDENFNPKISDFGLAKIYSRNRSFITMTGARGTIGFIAPEIFMRNLGNPSHKSDVYSFGMLLLEMVGGRKHEKVKGSESSESYFPGWIYDEINEERAQEFGDLVEEVAVSRKMAMVGLWCIQINPKERPSMTQVLEMLMGNSNSIPMPPKPQFFSPPHAQVVPGSSSTDVEAGVVPLTLDSQDM</sequence>
<dbReference type="GO" id="GO:0005524">
    <property type="term" value="F:ATP binding"/>
    <property type="evidence" value="ECO:0007669"/>
    <property type="project" value="UniProtKB-UniRule"/>
</dbReference>
<keyword evidence="3" id="KW-0723">Serine/threonine-protein kinase</keyword>
<comment type="catalytic activity">
    <reaction evidence="13">
        <text>L-threonyl-[protein] + ATP = O-phospho-L-threonyl-[protein] + ADP + H(+)</text>
        <dbReference type="Rhea" id="RHEA:46608"/>
        <dbReference type="Rhea" id="RHEA-COMP:11060"/>
        <dbReference type="Rhea" id="RHEA-COMP:11605"/>
        <dbReference type="ChEBI" id="CHEBI:15378"/>
        <dbReference type="ChEBI" id="CHEBI:30013"/>
        <dbReference type="ChEBI" id="CHEBI:30616"/>
        <dbReference type="ChEBI" id="CHEBI:61977"/>
        <dbReference type="ChEBI" id="CHEBI:456216"/>
        <dbReference type="EC" id="2.7.11.1"/>
    </reaction>
</comment>
<dbReference type="Gene3D" id="1.10.510.10">
    <property type="entry name" value="Transferase(Phosphotransferase) domain 1"/>
    <property type="match status" value="1"/>
</dbReference>
<protein>
    <recommendedName>
        <fullName evidence="2">non-specific serine/threonine protein kinase</fullName>
        <ecNumber evidence="2">2.7.11.1</ecNumber>
    </recommendedName>
</protein>
<reference evidence="19" key="1">
    <citation type="submission" date="2020-05" db="EMBL/GenBank/DDBJ databases">
        <title>WGS assembly of Corymbia citriodora subspecies variegata.</title>
        <authorList>
            <person name="Barry K."/>
            <person name="Hundley H."/>
            <person name="Shu S."/>
            <person name="Jenkins J."/>
            <person name="Grimwood J."/>
            <person name="Baten A."/>
        </authorList>
    </citation>
    <scope>NUCLEOTIDE SEQUENCE</scope>
    <source>
        <strain evidence="19">CV2-018</strain>
    </source>
</reference>
<dbReference type="Pfam" id="PF13947">
    <property type="entry name" value="GUB_WAK_bind"/>
    <property type="match status" value="1"/>
</dbReference>
<keyword evidence="9 15" id="KW-0067">ATP-binding</keyword>
<keyword evidence="20" id="KW-1185">Reference proteome</keyword>
<keyword evidence="4" id="KW-0808">Transferase</keyword>
<keyword evidence="5 16" id="KW-0812">Transmembrane</keyword>
<dbReference type="InterPro" id="IPR008271">
    <property type="entry name" value="Ser/Thr_kinase_AS"/>
</dbReference>
<dbReference type="GO" id="GO:0004674">
    <property type="term" value="F:protein serine/threonine kinase activity"/>
    <property type="evidence" value="ECO:0007669"/>
    <property type="project" value="UniProtKB-KW"/>
</dbReference>
<dbReference type="InterPro" id="IPR001245">
    <property type="entry name" value="Ser-Thr/Tyr_kinase_cat_dom"/>
</dbReference>
<comment type="catalytic activity">
    <reaction evidence="14">
        <text>L-seryl-[protein] + ATP = O-phospho-L-seryl-[protein] + ADP + H(+)</text>
        <dbReference type="Rhea" id="RHEA:17989"/>
        <dbReference type="Rhea" id="RHEA-COMP:9863"/>
        <dbReference type="Rhea" id="RHEA-COMP:11604"/>
        <dbReference type="ChEBI" id="CHEBI:15378"/>
        <dbReference type="ChEBI" id="CHEBI:29999"/>
        <dbReference type="ChEBI" id="CHEBI:30616"/>
        <dbReference type="ChEBI" id="CHEBI:83421"/>
        <dbReference type="ChEBI" id="CHEBI:456216"/>
        <dbReference type="EC" id="2.7.11.1"/>
    </reaction>
</comment>
<evidence type="ECO:0000256" key="8">
    <source>
        <dbReference type="ARBA" id="ARBA00022777"/>
    </source>
</evidence>
<evidence type="ECO:0000256" key="1">
    <source>
        <dbReference type="ARBA" id="ARBA00004479"/>
    </source>
</evidence>
<evidence type="ECO:0000313" key="19">
    <source>
        <dbReference type="EMBL" id="KAF7847215.1"/>
    </source>
</evidence>
<dbReference type="Pfam" id="PF07714">
    <property type="entry name" value="PK_Tyr_Ser-Thr"/>
    <property type="match status" value="1"/>
</dbReference>
<name>A0A8T0CN19_CORYI</name>
<dbReference type="Gene3D" id="3.30.200.20">
    <property type="entry name" value="Phosphorylase Kinase, domain 1"/>
    <property type="match status" value="1"/>
</dbReference>
<dbReference type="OrthoDB" id="544400at2759"/>
<dbReference type="InterPro" id="IPR011009">
    <property type="entry name" value="Kinase-like_dom_sf"/>
</dbReference>
<evidence type="ECO:0000256" key="6">
    <source>
        <dbReference type="ARBA" id="ARBA00022729"/>
    </source>
</evidence>
<dbReference type="InterPro" id="IPR032872">
    <property type="entry name" value="WAK_assoc_C"/>
</dbReference>
<feature type="signal peptide" evidence="17">
    <location>
        <begin position="1"/>
        <end position="19"/>
    </location>
</feature>
<accession>A0A8T0CN19</accession>
<evidence type="ECO:0000256" key="7">
    <source>
        <dbReference type="ARBA" id="ARBA00022741"/>
    </source>
</evidence>
<evidence type="ECO:0000256" key="15">
    <source>
        <dbReference type="PROSITE-ProRule" id="PRU10141"/>
    </source>
</evidence>
<dbReference type="PANTHER" id="PTHR27009">
    <property type="entry name" value="RUST RESISTANCE KINASE LR10-RELATED"/>
    <property type="match status" value="1"/>
</dbReference>
<evidence type="ECO:0000256" key="16">
    <source>
        <dbReference type="SAM" id="Phobius"/>
    </source>
</evidence>
<dbReference type="Proteomes" id="UP000806378">
    <property type="component" value="Unassembled WGS sequence"/>
</dbReference>